<reference evidence="1" key="1">
    <citation type="submission" date="2022-12" db="EMBL/GenBank/DDBJ databases">
        <authorList>
            <person name="Bing R.G."/>
            <person name="Willard D.J."/>
            <person name="Manesh M.J.H."/>
            <person name="Laemthong T."/>
            <person name="Crosby J.R."/>
            <person name="Kelly R.M."/>
        </authorList>
    </citation>
    <scope>NUCLEOTIDE SEQUENCE</scope>
    <source>
        <strain evidence="1">DSM 8991</strain>
    </source>
</reference>
<proteinExistence type="predicted"/>
<dbReference type="EMBL" id="CP113864">
    <property type="protein sequence ID" value="WAM32152.1"/>
    <property type="molecule type" value="Genomic_DNA"/>
</dbReference>
<keyword evidence="2" id="KW-1185">Reference proteome</keyword>
<dbReference type="RefSeq" id="WP_235374647.1">
    <property type="nucleotide sequence ID" value="NZ_CP113864.1"/>
</dbReference>
<name>A0ABY7BII7_9FIRM</name>
<dbReference type="Proteomes" id="UP001164745">
    <property type="component" value="Chromosome"/>
</dbReference>
<evidence type="ECO:0000313" key="1">
    <source>
        <dbReference type="EMBL" id="WAM32152.1"/>
    </source>
</evidence>
<organism evidence="1 2">
    <name type="scientific">Caldicellulosiruptor naganoensis</name>
    <dbReference type="NCBI Taxonomy" id="29324"/>
    <lineage>
        <taxon>Bacteria</taxon>
        <taxon>Bacillati</taxon>
        <taxon>Bacillota</taxon>
        <taxon>Bacillota incertae sedis</taxon>
        <taxon>Caldicellulosiruptorales</taxon>
        <taxon>Caldicellulosiruptoraceae</taxon>
        <taxon>Caldicellulosiruptor</taxon>
    </lineage>
</organism>
<protein>
    <submittedName>
        <fullName evidence="1">Uncharacterized protein</fullName>
    </submittedName>
</protein>
<gene>
    <name evidence="1" type="ORF">OTJ99_000660</name>
</gene>
<accession>A0ABY7BII7</accession>
<sequence length="54" mass="6316">MKIFYVKIEYKDGKKVEDVFLTNAKAKEMCDLLLGEDKEGNIKLVETKCREVDF</sequence>
<evidence type="ECO:0000313" key="2">
    <source>
        <dbReference type="Proteomes" id="UP001164745"/>
    </source>
</evidence>